<dbReference type="RefSeq" id="WP_348392386.1">
    <property type="nucleotide sequence ID" value="NZ_CP134145.1"/>
</dbReference>
<sequence>MNIKTILMAVMANISLLTSTVVFASGDHSEKSEQHQQGEEQHQEAQKGPNNGRLLIDGDFSLELVLFEGGSKPEYRVFANNNHQQLDPKTVAVDITLTRLGDIKDTVNFSPKNNYLKGDVVIYEPHSFIVNVNASYTGKNYSWHFESLEGRTQISHEMAVDMGVETSIVAAKMLTATVPVFGQLTLTPNSQRFISARYPGEVVQLNVELGQVVKKGQHLLTIRSNESLQSYKVYAPISGVVSRQNTGIGQQTNSDVLLAIINTNALMAELNVYPSEQPKVKIGAEVELSITGVEQTISGQIMDSLTMVNAQQAKIYRVKVDNSQGHFTVGQFVEADIAVSSFQADMAVNADALQSFRDFTVVYEKVGDEYEVRMLKLGRKAGNWVEVISGIKAGSEYVSGNSYLIKADIDKAGASHDH</sequence>
<dbReference type="EMBL" id="CP134145">
    <property type="protein sequence ID" value="WNC73274.1"/>
    <property type="molecule type" value="Genomic_DNA"/>
</dbReference>
<dbReference type="InterPro" id="IPR011053">
    <property type="entry name" value="Single_hybrid_motif"/>
</dbReference>
<dbReference type="PANTHER" id="PTHR30097">
    <property type="entry name" value="CATION EFFLUX SYSTEM PROTEIN CUSB"/>
    <property type="match status" value="1"/>
</dbReference>
<feature type="chain" id="PRO_5045112294" evidence="4">
    <location>
        <begin position="25"/>
        <end position="418"/>
    </location>
</feature>
<dbReference type="Gene3D" id="2.40.420.20">
    <property type="match status" value="1"/>
</dbReference>
<dbReference type="InterPro" id="IPR058646">
    <property type="entry name" value="CzcB_N"/>
</dbReference>
<comment type="similarity">
    <text evidence="1">Belongs to the membrane fusion protein (MFP) (TC 8.A.1) family.</text>
</comment>
<gene>
    <name evidence="8" type="ORF">RGQ13_04595</name>
</gene>
<name>A0ABY9TWQ4_9GAMM</name>
<evidence type="ECO:0000313" key="9">
    <source>
        <dbReference type="Proteomes" id="UP001258994"/>
    </source>
</evidence>
<evidence type="ECO:0000313" key="8">
    <source>
        <dbReference type="EMBL" id="WNC73274.1"/>
    </source>
</evidence>
<keyword evidence="2" id="KW-0813">Transport</keyword>
<evidence type="ECO:0000256" key="2">
    <source>
        <dbReference type="ARBA" id="ARBA00022448"/>
    </source>
</evidence>
<keyword evidence="9" id="KW-1185">Reference proteome</keyword>
<dbReference type="PANTHER" id="PTHR30097:SF4">
    <property type="entry name" value="SLR6042 PROTEIN"/>
    <property type="match status" value="1"/>
</dbReference>
<feature type="domain" description="Multidrug resistance protein MdtA-like barrel-sandwich hybrid" evidence="5">
    <location>
        <begin position="194"/>
        <end position="254"/>
    </location>
</feature>
<feature type="domain" description="CzcB N-terminal" evidence="6">
    <location>
        <begin position="52"/>
        <end position="143"/>
    </location>
</feature>
<proteinExistence type="inferred from homology"/>
<evidence type="ECO:0000256" key="1">
    <source>
        <dbReference type="ARBA" id="ARBA00009477"/>
    </source>
</evidence>
<dbReference type="InterPro" id="IPR058625">
    <property type="entry name" value="MdtA-like_BSH"/>
</dbReference>
<organism evidence="8 9">
    <name type="scientific">Thalassotalea psychrophila</name>
    <dbReference type="NCBI Taxonomy" id="3065647"/>
    <lineage>
        <taxon>Bacteria</taxon>
        <taxon>Pseudomonadati</taxon>
        <taxon>Pseudomonadota</taxon>
        <taxon>Gammaproteobacteria</taxon>
        <taxon>Alteromonadales</taxon>
        <taxon>Colwelliaceae</taxon>
        <taxon>Thalassotalea</taxon>
    </lineage>
</organism>
<evidence type="ECO:0000256" key="4">
    <source>
        <dbReference type="SAM" id="SignalP"/>
    </source>
</evidence>
<dbReference type="Gene3D" id="2.40.50.100">
    <property type="match status" value="1"/>
</dbReference>
<dbReference type="SUPFAM" id="SSF51230">
    <property type="entry name" value="Single hybrid motif"/>
    <property type="match status" value="1"/>
</dbReference>
<evidence type="ECO:0000259" key="5">
    <source>
        <dbReference type="Pfam" id="PF25917"/>
    </source>
</evidence>
<dbReference type="InterPro" id="IPR051909">
    <property type="entry name" value="MFP_Cation_Efflux"/>
</dbReference>
<protein>
    <submittedName>
        <fullName evidence="8">HlyD family efflux transporter periplasmic adaptor subunit</fullName>
    </submittedName>
</protein>
<reference evidence="9" key="1">
    <citation type="submission" date="2023-09" db="EMBL/GenBank/DDBJ databases">
        <authorList>
            <person name="Li S."/>
            <person name="Li X."/>
            <person name="Zhang C."/>
            <person name="Zhao Z."/>
        </authorList>
    </citation>
    <scope>NUCLEOTIDE SEQUENCE [LARGE SCALE GENOMIC DNA]</scope>
    <source>
        <strain evidence="9">SQ149</strain>
    </source>
</reference>
<keyword evidence="4" id="KW-0732">Signal</keyword>
<dbReference type="Proteomes" id="UP001258994">
    <property type="component" value="Chromosome"/>
</dbReference>
<evidence type="ECO:0000259" key="7">
    <source>
        <dbReference type="Pfam" id="PF25975"/>
    </source>
</evidence>
<dbReference type="Pfam" id="PF25917">
    <property type="entry name" value="BSH_RND"/>
    <property type="match status" value="1"/>
</dbReference>
<feature type="compositionally biased region" description="Basic and acidic residues" evidence="3">
    <location>
        <begin position="27"/>
        <end position="45"/>
    </location>
</feature>
<dbReference type="Pfam" id="PF25971">
    <property type="entry name" value="CzcB_N"/>
    <property type="match status" value="1"/>
</dbReference>
<evidence type="ECO:0000256" key="3">
    <source>
        <dbReference type="SAM" id="MobiDB-lite"/>
    </source>
</evidence>
<accession>A0ABY9TWQ4</accession>
<evidence type="ECO:0000259" key="6">
    <source>
        <dbReference type="Pfam" id="PF25971"/>
    </source>
</evidence>
<feature type="region of interest" description="Disordered" evidence="3">
    <location>
        <begin position="27"/>
        <end position="50"/>
    </location>
</feature>
<feature type="domain" description="CzcB-like C-terminal circularly permuted SH3-like" evidence="7">
    <location>
        <begin position="347"/>
        <end position="406"/>
    </location>
</feature>
<feature type="signal peptide" evidence="4">
    <location>
        <begin position="1"/>
        <end position="24"/>
    </location>
</feature>
<dbReference type="Pfam" id="PF25975">
    <property type="entry name" value="CzcB_C"/>
    <property type="match status" value="1"/>
</dbReference>
<dbReference type="InterPro" id="IPR058649">
    <property type="entry name" value="CzcB_C"/>
</dbReference>